<dbReference type="GO" id="GO:0016407">
    <property type="term" value="F:acetyltransferase activity"/>
    <property type="evidence" value="ECO:0007669"/>
    <property type="project" value="InterPro"/>
</dbReference>
<accession>A0A1G8ES07</accession>
<dbReference type="AlphaFoldDB" id="A0A1G8ES07"/>
<name>A0A1G8ES07_9ACTN</name>
<reference evidence="2 3" key="1">
    <citation type="submission" date="2016-10" db="EMBL/GenBank/DDBJ databases">
        <authorList>
            <person name="de Groot N.N."/>
        </authorList>
    </citation>
    <scope>NUCLEOTIDE SEQUENCE [LARGE SCALE GENOMIC DNA]</scope>
    <source>
        <strain evidence="2 3">CGMCC 4.6533</strain>
    </source>
</reference>
<dbReference type="Proteomes" id="UP000199202">
    <property type="component" value="Unassembled WGS sequence"/>
</dbReference>
<keyword evidence="2" id="KW-0808">Transferase</keyword>
<dbReference type="PANTHER" id="PTHR11786:SF0">
    <property type="entry name" value="ARYLAMINE N-ACETYLTRANSFERASE 4-RELATED"/>
    <property type="match status" value="1"/>
</dbReference>
<evidence type="ECO:0000313" key="3">
    <source>
        <dbReference type="Proteomes" id="UP000199202"/>
    </source>
</evidence>
<gene>
    <name evidence="2" type="ORF">SAMN05421869_10378</name>
</gene>
<proteinExistence type="inferred from homology"/>
<dbReference type="PANTHER" id="PTHR11786">
    <property type="entry name" value="N-HYDROXYARYLAMINE O-ACETYLTRANSFERASE"/>
    <property type="match status" value="1"/>
</dbReference>
<keyword evidence="3" id="KW-1185">Reference proteome</keyword>
<dbReference type="InterPro" id="IPR001447">
    <property type="entry name" value="Arylamine_N-AcTrfase"/>
</dbReference>
<comment type="similarity">
    <text evidence="1">Belongs to the arylamine N-acetyltransferase family.</text>
</comment>
<dbReference type="Gene3D" id="2.40.128.150">
    <property type="entry name" value="Cysteine proteinases"/>
    <property type="match status" value="1"/>
</dbReference>
<organism evidence="2 3">
    <name type="scientific">Nonomuraea jiangxiensis</name>
    <dbReference type="NCBI Taxonomy" id="633440"/>
    <lineage>
        <taxon>Bacteria</taxon>
        <taxon>Bacillati</taxon>
        <taxon>Actinomycetota</taxon>
        <taxon>Actinomycetes</taxon>
        <taxon>Streptosporangiales</taxon>
        <taxon>Streptosporangiaceae</taxon>
        <taxon>Nonomuraea</taxon>
    </lineage>
</organism>
<evidence type="ECO:0000313" key="2">
    <source>
        <dbReference type="EMBL" id="SDH72509.1"/>
    </source>
</evidence>
<sequence length="289" mass="31396">MQTWLVNTAGYLRRLGLPHLLNEPVTAEGLRALHAAHVEKVPYEALEIWLGRPTTVDPAESAARILRGRGGYCYHLNGAFSELLRALGYDVTRHVGGVQKRGGDPGVNANHLVLTVRGLPSAANPGGEWLVDAGLGDALHEPLPLVAGTYRQGPFQYALRPSEVAPGGWRFEHDPSGSFEGMDFDPAPTDMSAFIDMHRHLTTSPTSGYVQIATIQRRDASGVDNLRGLTLSRLGTGVHTVTLDTAVDYYAALADVFLLPLDDASAEEKDKLWRRLYDAHETWLSGGIA</sequence>
<dbReference type="InterPro" id="IPR038765">
    <property type="entry name" value="Papain-like_cys_pep_sf"/>
</dbReference>
<protein>
    <submittedName>
        <fullName evidence="2">Arylamine N-acetyltransferase</fullName>
    </submittedName>
</protein>
<dbReference type="Pfam" id="PF00797">
    <property type="entry name" value="Acetyltransf_2"/>
    <property type="match status" value="1"/>
</dbReference>
<dbReference type="EMBL" id="FNDJ01000003">
    <property type="protein sequence ID" value="SDH72509.1"/>
    <property type="molecule type" value="Genomic_DNA"/>
</dbReference>
<dbReference type="SUPFAM" id="SSF54001">
    <property type="entry name" value="Cysteine proteinases"/>
    <property type="match status" value="1"/>
</dbReference>
<dbReference type="Gene3D" id="3.30.2140.10">
    <property type="entry name" value="Arylamine N-acetyltransferase"/>
    <property type="match status" value="1"/>
</dbReference>
<evidence type="ECO:0000256" key="1">
    <source>
        <dbReference type="ARBA" id="ARBA00006547"/>
    </source>
</evidence>
<dbReference type="STRING" id="633440.SAMN05421869_10378"/>